<dbReference type="Pfam" id="PF13563">
    <property type="entry name" value="2_5_RNA_ligase2"/>
    <property type="match status" value="1"/>
</dbReference>
<evidence type="ECO:0000313" key="2">
    <source>
        <dbReference type="EMBL" id="GAA3239855.1"/>
    </source>
</evidence>
<proteinExistence type="predicted"/>
<dbReference type="RefSeq" id="WP_344838723.1">
    <property type="nucleotide sequence ID" value="NZ_BAAAUV010000039.1"/>
</dbReference>
<dbReference type="Gene3D" id="3.90.1140.10">
    <property type="entry name" value="Cyclic phosphodiesterase"/>
    <property type="match status" value="1"/>
</dbReference>
<comment type="caution">
    <text evidence="2">The sequence shown here is derived from an EMBL/GenBank/DDBJ whole genome shotgun (WGS) entry which is preliminary data.</text>
</comment>
<dbReference type="InterPro" id="IPR009097">
    <property type="entry name" value="Cyclic_Pdiesterase"/>
</dbReference>
<reference evidence="3" key="1">
    <citation type="journal article" date="2019" name="Int. J. Syst. Evol. Microbiol.">
        <title>The Global Catalogue of Microorganisms (GCM) 10K type strain sequencing project: providing services to taxonomists for standard genome sequencing and annotation.</title>
        <authorList>
            <consortium name="The Broad Institute Genomics Platform"/>
            <consortium name="The Broad Institute Genome Sequencing Center for Infectious Disease"/>
            <person name="Wu L."/>
            <person name="Ma J."/>
        </authorList>
    </citation>
    <scope>NUCLEOTIDE SEQUENCE [LARGE SCALE GENOMIC DNA]</scope>
    <source>
        <strain evidence="3">JCM 9377</strain>
    </source>
</reference>
<accession>A0ABP6QLB3</accession>
<keyword evidence="3" id="KW-1185">Reference proteome</keyword>
<organism evidence="2 3">
    <name type="scientific">Actinocorallia longicatena</name>
    <dbReference type="NCBI Taxonomy" id="111803"/>
    <lineage>
        <taxon>Bacteria</taxon>
        <taxon>Bacillati</taxon>
        <taxon>Actinomycetota</taxon>
        <taxon>Actinomycetes</taxon>
        <taxon>Streptosporangiales</taxon>
        <taxon>Thermomonosporaceae</taxon>
        <taxon>Actinocorallia</taxon>
    </lineage>
</organism>
<sequence length="239" mass="26493">MTSVLSADESSFPPAPPSDLDGAEAIIANDWAAFEHLERMHDHWDRDRWTERYRAYYWMLTFPDAPHLVKLARQCQEALAPLGMDNVPDDGLHITMTKIGEAADIDRDAVERLASATLGTLPPPFVIHAHPLVASRGAARFTVTPWTPLVRLHQAITTANTAARLPGGRPTSRFRPHLGIAYNNRERSAAELAPLLAPLRSLPSVALRVASIDVVELRREDTAYRWDVIRTVPLSSSGK</sequence>
<dbReference type="EMBL" id="BAAAUV010000039">
    <property type="protein sequence ID" value="GAA3239855.1"/>
    <property type="molecule type" value="Genomic_DNA"/>
</dbReference>
<feature type="region of interest" description="Disordered" evidence="1">
    <location>
        <begin position="1"/>
        <end position="20"/>
    </location>
</feature>
<protein>
    <recommendedName>
        <fullName evidence="4">2'-5' RNA ligase</fullName>
    </recommendedName>
</protein>
<evidence type="ECO:0000256" key="1">
    <source>
        <dbReference type="SAM" id="MobiDB-lite"/>
    </source>
</evidence>
<evidence type="ECO:0000313" key="3">
    <source>
        <dbReference type="Proteomes" id="UP001501237"/>
    </source>
</evidence>
<dbReference type="SUPFAM" id="SSF55144">
    <property type="entry name" value="LigT-like"/>
    <property type="match status" value="1"/>
</dbReference>
<evidence type="ECO:0008006" key="4">
    <source>
        <dbReference type="Google" id="ProtNLM"/>
    </source>
</evidence>
<name>A0ABP6QLB3_9ACTN</name>
<dbReference type="Proteomes" id="UP001501237">
    <property type="component" value="Unassembled WGS sequence"/>
</dbReference>
<gene>
    <name evidence="2" type="ORF">GCM10010468_76270</name>
</gene>